<dbReference type="AlphaFoldDB" id="A0A6J8A8W9"/>
<accession>A0A6J8A8W9</accession>
<evidence type="ECO:0000313" key="3">
    <source>
        <dbReference type="Proteomes" id="UP000507470"/>
    </source>
</evidence>
<feature type="region of interest" description="Disordered" evidence="1">
    <location>
        <begin position="144"/>
        <end position="198"/>
    </location>
</feature>
<reference evidence="2 3" key="1">
    <citation type="submission" date="2020-06" db="EMBL/GenBank/DDBJ databases">
        <authorList>
            <person name="Li R."/>
            <person name="Bekaert M."/>
        </authorList>
    </citation>
    <scope>NUCLEOTIDE SEQUENCE [LARGE SCALE GENOMIC DNA]</scope>
    <source>
        <strain evidence="3">wild</strain>
    </source>
</reference>
<feature type="compositionally biased region" description="Acidic residues" evidence="1">
    <location>
        <begin position="163"/>
        <end position="182"/>
    </location>
</feature>
<organism evidence="2 3">
    <name type="scientific">Mytilus coruscus</name>
    <name type="common">Sea mussel</name>
    <dbReference type="NCBI Taxonomy" id="42192"/>
    <lineage>
        <taxon>Eukaryota</taxon>
        <taxon>Metazoa</taxon>
        <taxon>Spiralia</taxon>
        <taxon>Lophotrochozoa</taxon>
        <taxon>Mollusca</taxon>
        <taxon>Bivalvia</taxon>
        <taxon>Autobranchia</taxon>
        <taxon>Pteriomorphia</taxon>
        <taxon>Mytilida</taxon>
        <taxon>Mytiloidea</taxon>
        <taxon>Mytilidae</taxon>
        <taxon>Mytilinae</taxon>
        <taxon>Mytilus</taxon>
    </lineage>
</organism>
<evidence type="ECO:0000256" key="1">
    <source>
        <dbReference type="SAM" id="MobiDB-lite"/>
    </source>
</evidence>
<dbReference type="Proteomes" id="UP000507470">
    <property type="component" value="Unassembled WGS sequence"/>
</dbReference>
<feature type="compositionally biased region" description="Polar residues" evidence="1">
    <location>
        <begin position="186"/>
        <end position="196"/>
    </location>
</feature>
<gene>
    <name evidence="2" type="ORF">MCOR_5075</name>
</gene>
<sequence>MECVALVYSSTKRLLEIIALTNLSYAPNMQSFLTTVVENIHAVSHVKQDLPTKLQYCRDFGTIFRESVQKITKWSDFYFPKDSSNYPIQEHSSKLSSIPSLEKPDKVSVSRDTFTQLYELTNVHGKYVRQRTVRQETTAYKCEIYTEPTTESQAEHPVRKDMEDEYDTDSTDNDSDNEDSDAETAHNQTNNTSTVPELSFMVNRTYPDQAEVSRFLVV</sequence>
<dbReference type="OrthoDB" id="5981398at2759"/>
<feature type="compositionally biased region" description="Basic and acidic residues" evidence="1">
    <location>
        <begin position="153"/>
        <end position="162"/>
    </location>
</feature>
<evidence type="ECO:0000313" key="2">
    <source>
        <dbReference type="EMBL" id="CAC5363777.1"/>
    </source>
</evidence>
<proteinExistence type="predicted"/>
<dbReference type="EMBL" id="CACVKT020000908">
    <property type="protein sequence ID" value="CAC5363777.1"/>
    <property type="molecule type" value="Genomic_DNA"/>
</dbReference>
<keyword evidence="3" id="KW-1185">Reference proteome</keyword>
<name>A0A6J8A8W9_MYTCO</name>
<protein>
    <submittedName>
        <fullName evidence="2">Uncharacterized protein</fullName>
    </submittedName>
</protein>